<evidence type="ECO:0000313" key="4">
    <source>
        <dbReference type="EMBL" id="CAB4161632.1"/>
    </source>
</evidence>
<evidence type="ECO:0000313" key="2">
    <source>
        <dbReference type="EMBL" id="CAB4146088.1"/>
    </source>
</evidence>
<evidence type="ECO:0000313" key="3">
    <source>
        <dbReference type="EMBL" id="CAB4151047.1"/>
    </source>
</evidence>
<dbReference type="EMBL" id="LR796305">
    <property type="protein sequence ID" value="CAB4135812.1"/>
    <property type="molecule type" value="Genomic_DNA"/>
</dbReference>
<evidence type="ECO:0000313" key="10">
    <source>
        <dbReference type="EMBL" id="CAB4220203.1"/>
    </source>
</evidence>
<dbReference type="EMBL" id="LR797180">
    <property type="protein sequence ID" value="CAB4192053.1"/>
    <property type="molecule type" value="Genomic_DNA"/>
</dbReference>
<evidence type="ECO:0000313" key="7">
    <source>
        <dbReference type="EMBL" id="CAB4188715.1"/>
    </source>
</evidence>
<sequence length="121" mass="13436">MPNLINSGGSGGSGASAIITWDTTKEEFKIGDKFYGFQYYPANAKLIVQEILDPGTITNEYDTAANVVSIPKHRLGDSFSEDNEYFDPSNHGIYKNWLTSQAELTFSWYTGNEKNLIVEVA</sequence>
<evidence type="ECO:0000313" key="11">
    <source>
        <dbReference type="EMBL" id="CAB5230837.1"/>
    </source>
</evidence>
<organism evidence="3">
    <name type="scientific">uncultured Caudovirales phage</name>
    <dbReference type="NCBI Taxonomy" id="2100421"/>
    <lineage>
        <taxon>Viruses</taxon>
        <taxon>Duplodnaviria</taxon>
        <taxon>Heunggongvirae</taxon>
        <taxon>Uroviricota</taxon>
        <taxon>Caudoviricetes</taxon>
        <taxon>Peduoviridae</taxon>
        <taxon>Maltschvirus</taxon>
        <taxon>Maltschvirus maltsch</taxon>
    </lineage>
</organism>
<protein>
    <submittedName>
        <fullName evidence="3">Uncharacterized protein</fullName>
    </submittedName>
</protein>
<evidence type="ECO:0000313" key="5">
    <source>
        <dbReference type="EMBL" id="CAB4175065.1"/>
    </source>
</evidence>
<dbReference type="EMBL" id="LR797492">
    <property type="protein sequence ID" value="CAB4220203.1"/>
    <property type="molecule type" value="Genomic_DNA"/>
</dbReference>
<proteinExistence type="predicted"/>
<gene>
    <name evidence="6" type="ORF">UFOVP1031_68</name>
    <name evidence="7" type="ORF">UFOVP1172_67</name>
    <name evidence="8" type="ORF">UFOVP1240_129</name>
    <name evidence="9" type="ORF">UFOVP1486_29</name>
    <name evidence="11" type="ORF">UFOVP1578_140</name>
    <name evidence="10" type="ORF">UFOVP1630_132</name>
    <name evidence="1" type="ORF">UFOVP288_146</name>
    <name evidence="2" type="ORF">UFOVP483_50</name>
    <name evidence="3" type="ORF">UFOVP573_126</name>
    <name evidence="4" type="ORF">UFOVP769_146</name>
    <name evidence="5" type="ORF">UFOVP962_114</name>
</gene>
<evidence type="ECO:0000313" key="9">
    <source>
        <dbReference type="EMBL" id="CAB4215934.1"/>
    </source>
</evidence>
<dbReference type="EMBL" id="LR796917">
    <property type="protein sequence ID" value="CAB4175065.1"/>
    <property type="molecule type" value="Genomic_DNA"/>
</dbReference>
<dbReference type="EMBL" id="LR797130">
    <property type="protein sequence ID" value="CAB4188715.1"/>
    <property type="molecule type" value="Genomic_DNA"/>
</dbReference>
<reference evidence="3" key="1">
    <citation type="submission" date="2020-04" db="EMBL/GenBank/DDBJ databases">
        <authorList>
            <person name="Chiriac C."/>
            <person name="Salcher M."/>
            <person name="Ghai R."/>
            <person name="Kavagutti S V."/>
        </authorList>
    </citation>
    <scope>NUCLEOTIDE SEQUENCE</scope>
</reference>
<dbReference type="EMBL" id="LR796461">
    <property type="protein sequence ID" value="CAB4146088.1"/>
    <property type="molecule type" value="Genomic_DNA"/>
</dbReference>
<accession>A0A6J5MYM4</accession>
<evidence type="ECO:0000313" key="6">
    <source>
        <dbReference type="EMBL" id="CAB4179335.1"/>
    </source>
</evidence>
<dbReference type="EMBL" id="LR797434">
    <property type="protein sequence ID" value="CAB4215934.1"/>
    <property type="molecule type" value="Genomic_DNA"/>
</dbReference>
<dbReference type="EMBL" id="LR796980">
    <property type="protein sequence ID" value="CAB4179335.1"/>
    <property type="molecule type" value="Genomic_DNA"/>
</dbReference>
<dbReference type="EMBL" id="LR798423">
    <property type="protein sequence ID" value="CAB5230837.1"/>
    <property type="molecule type" value="Genomic_DNA"/>
</dbReference>
<dbReference type="EMBL" id="LR796709">
    <property type="protein sequence ID" value="CAB4161632.1"/>
    <property type="molecule type" value="Genomic_DNA"/>
</dbReference>
<evidence type="ECO:0000313" key="1">
    <source>
        <dbReference type="EMBL" id="CAB4135812.1"/>
    </source>
</evidence>
<name>A0A6J5MYM4_9CAUD</name>
<evidence type="ECO:0000313" key="8">
    <source>
        <dbReference type="EMBL" id="CAB4192053.1"/>
    </source>
</evidence>
<dbReference type="EMBL" id="LR796548">
    <property type="protein sequence ID" value="CAB4151047.1"/>
    <property type="molecule type" value="Genomic_DNA"/>
</dbReference>